<comment type="PTM">
    <text evidence="8">Binds 2 heme groups per subunit.</text>
</comment>
<evidence type="ECO:0000256" key="8">
    <source>
        <dbReference type="PIRSR" id="PIRSR000294-1"/>
    </source>
</evidence>
<proteinExistence type="predicted"/>
<keyword evidence="7 9" id="KW-0408">Iron</keyword>
<evidence type="ECO:0000256" key="6">
    <source>
        <dbReference type="ARBA" id="ARBA00023002"/>
    </source>
</evidence>
<dbReference type="GO" id="GO:0004130">
    <property type="term" value="F:cytochrome-c peroxidase activity"/>
    <property type="evidence" value="ECO:0007669"/>
    <property type="project" value="TreeGrafter"/>
</dbReference>
<dbReference type="GO" id="GO:0042597">
    <property type="term" value="C:periplasmic space"/>
    <property type="evidence" value="ECO:0007669"/>
    <property type="project" value="UniProtKB-SubCell"/>
</dbReference>
<dbReference type="Gene3D" id="1.10.760.10">
    <property type="entry name" value="Cytochrome c-like domain"/>
    <property type="match status" value="2"/>
</dbReference>
<dbReference type="OrthoDB" id="9805202at2"/>
<accession>A0A1H9DMH9</accession>
<feature type="binding site" description="covalent" evidence="8">
    <location>
        <position position="72"/>
    </location>
    <ligand>
        <name>heme c</name>
        <dbReference type="ChEBI" id="CHEBI:61717"/>
        <label>1</label>
    </ligand>
</feature>
<feature type="binding site" description="axial binding residue" evidence="9">
    <location>
        <position position="216"/>
    </location>
    <ligand>
        <name>heme c</name>
        <dbReference type="ChEBI" id="CHEBI:61717"/>
        <label>2</label>
    </ligand>
    <ligandPart>
        <name>Fe</name>
        <dbReference type="ChEBI" id="CHEBI:18248"/>
    </ligandPart>
</feature>
<keyword evidence="12" id="KW-1185">Reference proteome</keyword>
<feature type="binding site" description="covalent" evidence="8">
    <location>
        <position position="212"/>
    </location>
    <ligand>
        <name>heme c</name>
        <dbReference type="ChEBI" id="CHEBI:61717"/>
        <label>2</label>
    </ligand>
</feature>
<dbReference type="RefSeq" id="WP_090166666.1">
    <property type="nucleotide sequence ID" value="NZ_FOFB01000006.1"/>
</dbReference>
<dbReference type="SUPFAM" id="SSF46626">
    <property type="entry name" value="Cytochrome c"/>
    <property type="match status" value="2"/>
</dbReference>
<evidence type="ECO:0000256" key="1">
    <source>
        <dbReference type="ARBA" id="ARBA00004418"/>
    </source>
</evidence>
<evidence type="ECO:0000256" key="9">
    <source>
        <dbReference type="PIRSR" id="PIRSR000294-2"/>
    </source>
</evidence>
<keyword evidence="11" id="KW-0575">Peroxidase</keyword>
<keyword evidence="4" id="KW-0732">Signal</keyword>
<evidence type="ECO:0000256" key="4">
    <source>
        <dbReference type="ARBA" id="ARBA00022729"/>
    </source>
</evidence>
<keyword evidence="2 8" id="KW-0349">Heme</keyword>
<comment type="subcellular location">
    <subcellularLocation>
        <location evidence="1">Periplasm</location>
    </subcellularLocation>
</comment>
<feature type="binding site" description="covalent" evidence="8">
    <location>
        <position position="215"/>
    </location>
    <ligand>
        <name>heme c</name>
        <dbReference type="ChEBI" id="CHEBI:61717"/>
        <label>2</label>
    </ligand>
</feature>
<feature type="binding site" description="covalent" evidence="8">
    <location>
        <position position="69"/>
    </location>
    <ligand>
        <name>heme c</name>
        <dbReference type="ChEBI" id="CHEBI:61717"/>
        <label>1</label>
    </ligand>
</feature>
<dbReference type="InParanoid" id="A0A1H9DMH9"/>
<comment type="cofactor">
    <cofactor evidence="8">
        <name>heme</name>
        <dbReference type="ChEBI" id="CHEBI:30413"/>
    </cofactor>
    <text evidence="8">Binds 2 heme groups.</text>
</comment>
<dbReference type="PANTHER" id="PTHR30600">
    <property type="entry name" value="CYTOCHROME C PEROXIDASE-RELATED"/>
    <property type="match status" value="1"/>
</dbReference>
<evidence type="ECO:0000256" key="3">
    <source>
        <dbReference type="ARBA" id="ARBA00022723"/>
    </source>
</evidence>
<feature type="domain" description="Cytochrome c" evidence="10">
    <location>
        <begin position="199"/>
        <end position="311"/>
    </location>
</feature>
<dbReference type="PANTHER" id="PTHR30600:SF10">
    <property type="entry name" value="BLL6722 PROTEIN"/>
    <property type="match status" value="1"/>
</dbReference>
<dbReference type="STRING" id="478744.SAMN05444359_10660"/>
<dbReference type="EMBL" id="FOFB01000006">
    <property type="protein sequence ID" value="SEQ14629.1"/>
    <property type="molecule type" value="Genomic_DNA"/>
</dbReference>
<evidence type="ECO:0000313" key="11">
    <source>
        <dbReference type="EMBL" id="SEQ14629.1"/>
    </source>
</evidence>
<name>A0A1H9DMH9_9BACT</name>
<dbReference type="InterPro" id="IPR026259">
    <property type="entry name" value="MauG/Cytc_peroxidase"/>
</dbReference>
<dbReference type="InterPro" id="IPR036909">
    <property type="entry name" value="Cyt_c-like_dom_sf"/>
</dbReference>
<dbReference type="PROSITE" id="PS51007">
    <property type="entry name" value="CYTC"/>
    <property type="match status" value="1"/>
</dbReference>
<dbReference type="AlphaFoldDB" id="A0A1H9DMH9"/>
<reference evidence="12" key="1">
    <citation type="submission" date="2016-10" db="EMBL/GenBank/DDBJ databases">
        <authorList>
            <person name="Varghese N."/>
            <person name="Submissions S."/>
        </authorList>
    </citation>
    <scope>NUCLEOTIDE SEQUENCE [LARGE SCALE GENOMIC DNA]</scope>
    <source>
        <strain evidence="12">DSM 24740</strain>
    </source>
</reference>
<evidence type="ECO:0000256" key="2">
    <source>
        <dbReference type="ARBA" id="ARBA00022617"/>
    </source>
</evidence>
<dbReference type="GO" id="GO:0020037">
    <property type="term" value="F:heme binding"/>
    <property type="evidence" value="ECO:0007669"/>
    <property type="project" value="InterPro"/>
</dbReference>
<dbReference type="GO" id="GO:0046872">
    <property type="term" value="F:metal ion binding"/>
    <property type="evidence" value="ECO:0007669"/>
    <property type="project" value="UniProtKB-KW"/>
</dbReference>
<evidence type="ECO:0000313" key="12">
    <source>
        <dbReference type="Proteomes" id="UP000199021"/>
    </source>
</evidence>
<feature type="binding site" description="axial binding residue" evidence="9">
    <location>
        <position position="73"/>
    </location>
    <ligand>
        <name>heme c</name>
        <dbReference type="ChEBI" id="CHEBI:61717"/>
        <label>1</label>
    </ligand>
    <ligandPart>
        <name>Fe</name>
        <dbReference type="ChEBI" id="CHEBI:18248"/>
    </ligandPart>
</feature>
<dbReference type="Proteomes" id="UP000199021">
    <property type="component" value="Unassembled WGS sequence"/>
</dbReference>
<gene>
    <name evidence="11" type="ORF">SAMN05444359_10660</name>
</gene>
<evidence type="ECO:0000256" key="7">
    <source>
        <dbReference type="ARBA" id="ARBA00023004"/>
    </source>
</evidence>
<keyword evidence="5" id="KW-0574">Periplasm</keyword>
<dbReference type="Pfam" id="PF03150">
    <property type="entry name" value="CCP_MauG"/>
    <property type="match status" value="1"/>
</dbReference>
<dbReference type="InterPro" id="IPR051395">
    <property type="entry name" value="Cytochrome_c_Peroxidase/MauG"/>
</dbReference>
<protein>
    <submittedName>
        <fullName evidence="11">Cytochrome c peroxidase</fullName>
    </submittedName>
</protein>
<dbReference type="InterPro" id="IPR009056">
    <property type="entry name" value="Cyt_c-like_dom"/>
</dbReference>
<dbReference type="PIRSF" id="PIRSF000294">
    <property type="entry name" value="Cytochrome-c_peroxidase"/>
    <property type="match status" value="1"/>
</dbReference>
<evidence type="ECO:0000256" key="5">
    <source>
        <dbReference type="ARBA" id="ARBA00022764"/>
    </source>
</evidence>
<keyword evidence="6" id="KW-0560">Oxidoreductase</keyword>
<organism evidence="11 12">
    <name type="scientific">Neolewinella agarilytica</name>
    <dbReference type="NCBI Taxonomy" id="478744"/>
    <lineage>
        <taxon>Bacteria</taxon>
        <taxon>Pseudomonadati</taxon>
        <taxon>Bacteroidota</taxon>
        <taxon>Saprospiria</taxon>
        <taxon>Saprospirales</taxon>
        <taxon>Lewinellaceae</taxon>
        <taxon>Neolewinella</taxon>
    </lineage>
</organism>
<dbReference type="GO" id="GO:0009055">
    <property type="term" value="F:electron transfer activity"/>
    <property type="evidence" value="ECO:0007669"/>
    <property type="project" value="InterPro"/>
</dbReference>
<evidence type="ECO:0000259" key="10">
    <source>
        <dbReference type="PROSITE" id="PS51007"/>
    </source>
</evidence>
<sequence length="325" mass="36432">MRQGVILLVVVMMSGLAFTLSSPPGIAYPDHFPTTAYDFRAHPLDSAKVQLGRRLFYDEILSADGTISCASCHSPYNAFAHTDHDLSHGINDQIGTRNAPALFNLAWSTSFHHDGAHHSIELQPLAPISHPAEMGSSIGDIVRRLSEHAQYRQAFSESFGDSLVTGERVLKALAQFQLTLVSAGAKYDRVQAGKDTFSVQEQKGYQLFQTYCNDCHFEPLFTTGGFARNGLRVDTTLNDFGRMMITALPEDSLLFKIPSLRNLSYTHPYMHDGRFRKLRQVLKHYASRDVRPMPISANEQSDIVAFLLTLDDRDFVFNRNHGFPH</sequence>
<keyword evidence="3 9" id="KW-0479">Metal-binding</keyword>
<dbReference type="InterPro" id="IPR004852">
    <property type="entry name" value="Di-haem_cyt_c_peroxidsae"/>
</dbReference>